<dbReference type="NCBIfam" id="TIGR03307">
    <property type="entry name" value="PhnP"/>
    <property type="match status" value="1"/>
</dbReference>
<dbReference type="RefSeq" id="WP_081140070.1">
    <property type="nucleotide sequence ID" value="NZ_MWUE01000019.1"/>
</dbReference>
<protein>
    <submittedName>
        <fullName evidence="2">Phosphonate metabolism protein PhnP</fullName>
    </submittedName>
</protein>
<dbReference type="GO" id="GO:0019700">
    <property type="term" value="P:organic phosphonate catabolic process"/>
    <property type="evidence" value="ECO:0007669"/>
    <property type="project" value="InterPro"/>
</dbReference>
<dbReference type="SMART" id="SM00849">
    <property type="entry name" value="Lactamase_B"/>
    <property type="match status" value="1"/>
</dbReference>
<dbReference type="Pfam" id="PF12706">
    <property type="entry name" value="Lactamase_B_2"/>
    <property type="match status" value="1"/>
</dbReference>
<dbReference type="PANTHER" id="PTHR42663:SF6">
    <property type="entry name" value="HYDROLASE C777.06C-RELATED"/>
    <property type="match status" value="1"/>
</dbReference>
<dbReference type="CDD" id="cd07736">
    <property type="entry name" value="PhnP-like_MBL-fold"/>
    <property type="match status" value="1"/>
</dbReference>
<dbReference type="PANTHER" id="PTHR42663">
    <property type="entry name" value="HYDROLASE C777.06C-RELATED-RELATED"/>
    <property type="match status" value="1"/>
</dbReference>
<feature type="domain" description="Metallo-beta-lactamase" evidence="1">
    <location>
        <begin position="36"/>
        <end position="219"/>
    </location>
</feature>
<dbReference type="InterPro" id="IPR001279">
    <property type="entry name" value="Metallo-B-lactamas"/>
</dbReference>
<dbReference type="InterPro" id="IPR017693">
    <property type="entry name" value="Phosphonate_metab_PhnP"/>
</dbReference>
<name>A0A1V9DGF6_9GAMM</name>
<evidence type="ECO:0000259" key="1">
    <source>
        <dbReference type="SMART" id="SM00849"/>
    </source>
</evidence>
<dbReference type="AlphaFoldDB" id="A0A1V9DGF6"/>
<comment type="caution">
    <text evidence="2">The sequence shown here is derived from an EMBL/GenBank/DDBJ whole genome shotgun (WGS) entry which is preliminary data.</text>
</comment>
<dbReference type="Gene3D" id="3.60.15.10">
    <property type="entry name" value="Ribonuclease Z/Hydroxyacylglutathione hydrolase-like"/>
    <property type="match status" value="1"/>
</dbReference>
<dbReference type="GO" id="GO:0008081">
    <property type="term" value="F:phosphoric diester hydrolase activity"/>
    <property type="evidence" value="ECO:0007669"/>
    <property type="project" value="InterPro"/>
</dbReference>
<dbReference type="Proteomes" id="UP000192769">
    <property type="component" value="Unassembled WGS sequence"/>
</dbReference>
<dbReference type="InterPro" id="IPR036866">
    <property type="entry name" value="RibonucZ/Hydroxyglut_hydro"/>
</dbReference>
<dbReference type="EMBL" id="MWUE01000019">
    <property type="protein sequence ID" value="OQP32845.1"/>
    <property type="molecule type" value="Genomic_DNA"/>
</dbReference>
<organism evidence="2 3">
    <name type="scientific">Pantoea latae</name>
    <dbReference type="NCBI Taxonomy" id="1964541"/>
    <lineage>
        <taxon>Bacteria</taxon>
        <taxon>Pseudomonadati</taxon>
        <taxon>Pseudomonadota</taxon>
        <taxon>Gammaproteobacteria</taxon>
        <taxon>Enterobacterales</taxon>
        <taxon>Erwiniaceae</taxon>
        <taxon>Pantoea</taxon>
    </lineage>
</organism>
<evidence type="ECO:0000313" key="3">
    <source>
        <dbReference type="Proteomes" id="UP000192769"/>
    </source>
</evidence>
<accession>A0A1V9DGF6</accession>
<keyword evidence="3" id="KW-1185">Reference proteome</keyword>
<evidence type="ECO:0000313" key="2">
    <source>
        <dbReference type="EMBL" id="OQP32845.1"/>
    </source>
</evidence>
<reference evidence="2 3" key="1">
    <citation type="submission" date="2017-02" db="EMBL/GenBank/DDBJ databases">
        <title>Whole genome shotgun sequence of Pantoea agglomerans strain AS1 isolated from a cycad, Zamia floridana in Central Florida, USA.</title>
        <authorList>
            <person name="Lata P."/>
            <person name="Govindarajan S."/>
            <person name="Qi F."/>
            <person name="Li J.-L."/>
            <person name="Maurya S.K."/>
            <person name="Sahoo M.K."/>
        </authorList>
    </citation>
    <scope>NUCLEOTIDE SEQUENCE [LARGE SCALE GENOMIC DNA]</scope>
    <source>
        <strain evidence="2 3">AS1</strain>
    </source>
</reference>
<dbReference type="InterPro" id="IPR035682">
    <property type="entry name" value="PhnP_MBL"/>
</dbReference>
<sequence length="256" mass="27947">MKLTFLGTGGVTAAPLFGCDCAACQRARREVKRRRAPCSALIEAGGERILLDAGLPLLAERFAPGALSRILLTHYHMDHVQGLFALRWGVGAAIPVWGPPDEKGCDDLFKHPGLLDFRPSLTPFVPHPFGALQVTPLPLQHSKLTHGYLFDWHGARLVWLCDTCGLPPDTDDFLRGQRIDELVIDCNDPPSPAARNHNDLTRALAIIDRLAPRRAWLTHLSHQMDNWLSDNALPTSVLAAADGLTLSLGADDPVTV</sequence>
<dbReference type="OrthoDB" id="9803916at2"/>
<gene>
    <name evidence="2" type="ORF">B2J69_13730</name>
</gene>
<proteinExistence type="predicted"/>
<dbReference type="SUPFAM" id="SSF56281">
    <property type="entry name" value="Metallo-hydrolase/oxidoreductase"/>
    <property type="match status" value="1"/>
</dbReference>